<name>A0A1H1P485_9PSED</name>
<evidence type="ECO:0000259" key="1">
    <source>
        <dbReference type="Pfam" id="PF06889"/>
    </source>
</evidence>
<dbReference type="InterPro" id="IPR009677">
    <property type="entry name" value="DUF1266"/>
</dbReference>
<dbReference type="EMBL" id="LT629762">
    <property type="protein sequence ID" value="SDS06004.1"/>
    <property type="molecule type" value="Genomic_DNA"/>
</dbReference>
<evidence type="ECO:0000313" key="3">
    <source>
        <dbReference type="Proteomes" id="UP000198481"/>
    </source>
</evidence>
<dbReference type="Proteomes" id="UP000198481">
    <property type="component" value="Chromosome I"/>
</dbReference>
<dbReference type="Pfam" id="PF06889">
    <property type="entry name" value="DUF1266"/>
    <property type="match status" value="1"/>
</dbReference>
<protein>
    <recommendedName>
        <fullName evidence="1">DUF1266 domain-containing protein</fullName>
    </recommendedName>
</protein>
<dbReference type="STRING" id="1148509.SAMN05216222_0601"/>
<dbReference type="AlphaFoldDB" id="A0A1H1P485"/>
<gene>
    <name evidence="2" type="ORF">SAMN05216222_0601</name>
</gene>
<proteinExistence type="predicted"/>
<sequence>MEEIQQRWLCGLSAPMVALNPRAEYDEPAFYSNPEFIDLQCSWGINDRSQLLGMLERMTDNGHATHLKQAYHSWQRCLPGEWQLLLETLEPRERILHEFASRTFEGCGSGGILAWDLGRMGFLLRCGVRNEWIDLRESLWLHWRLAVRAQYHYDDWFSYFNGFLTGRAFWGCQNSSDETLAYELDRQGECSSSLRIARGLSRNLPTFLAGLPWHLKLDPPQRPASLGEFDWS</sequence>
<dbReference type="RefSeq" id="WP_092270600.1">
    <property type="nucleotide sequence ID" value="NZ_LT629762.1"/>
</dbReference>
<reference evidence="2 3" key="1">
    <citation type="submission" date="2016-10" db="EMBL/GenBank/DDBJ databases">
        <authorList>
            <person name="de Groot N.N."/>
        </authorList>
    </citation>
    <scope>NUCLEOTIDE SEQUENCE [LARGE SCALE GENOMIC DNA]</scope>
    <source>
        <strain evidence="2 3">LMG 26867</strain>
    </source>
</reference>
<accession>A0A1H1P485</accession>
<evidence type="ECO:0000313" key="2">
    <source>
        <dbReference type="EMBL" id="SDS06004.1"/>
    </source>
</evidence>
<feature type="domain" description="DUF1266" evidence="1">
    <location>
        <begin position="39"/>
        <end position="189"/>
    </location>
</feature>
<organism evidence="2 3">
    <name type="scientific">Pseudomonas prosekii</name>
    <dbReference type="NCBI Taxonomy" id="1148509"/>
    <lineage>
        <taxon>Bacteria</taxon>
        <taxon>Pseudomonadati</taxon>
        <taxon>Pseudomonadota</taxon>
        <taxon>Gammaproteobacteria</taxon>
        <taxon>Pseudomonadales</taxon>
        <taxon>Pseudomonadaceae</taxon>
        <taxon>Pseudomonas</taxon>
    </lineage>
</organism>